<accession>C5BFJ0</accession>
<name>C5BFJ0_EDWI9</name>
<proteinExistence type="predicted"/>
<reference evidence="1 2" key="2">
    <citation type="journal article" date="2012" name="J. Bacteriol.">
        <title>Genome Sequence of Edwardsiella ictaluri 93-146, a Strain Associated with a Natural Channel Catfish Outbreak of Enteric Septicemia of Catfish.</title>
        <authorList>
            <person name="Williams M.L."/>
            <person name="Gillaspy A.F."/>
            <person name="Dyer D.W."/>
            <person name="Thune R.L."/>
            <person name="Waldbieser G.C."/>
            <person name="Schuster S.C."/>
            <person name="Gipson J."/>
            <person name="Zaitshik J."/>
            <person name="Landry C."/>
            <person name="Banes M.M."/>
            <person name="Lawrence M.L."/>
        </authorList>
    </citation>
    <scope>NUCLEOTIDE SEQUENCE [LARGE SCALE GENOMIC DNA]</scope>
    <source>
        <strain evidence="1 2">93-146</strain>
    </source>
</reference>
<evidence type="ECO:0000313" key="1">
    <source>
        <dbReference type="EMBL" id="ACR68953.1"/>
    </source>
</evidence>
<sequence length="39" mass="4706">MERHSANTGTLWLWLWLWLWLAQHPGVESVYYPDLSDHP</sequence>
<evidence type="ECO:0000313" key="2">
    <source>
        <dbReference type="Proteomes" id="UP000001485"/>
    </source>
</evidence>
<dbReference type="Gene3D" id="3.90.1150.10">
    <property type="entry name" value="Aspartate Aminotransferase, domain 1"/>
    <property type="match status" value="1"/>
</dbReference>
<dbReference type="InterPro" id="IPR015422">
    <property type="entry name" value="PyrdxlP-dep_Trfase_small"/>
</dbReference>
<protein>
    <submittedName>
        <fullName evidence="1">Uncharacterized protein</fullName>
    </submittedName>
</protein>
<dbReference type="HOGENOM" id="CLU_3308747_0_0_6"/>
<dbReference type="KEGG" id="eic:NT01EI_1774"/>
<dbReference type="Proteomes" id="UP000001485">
    <property type="component" value="Chromosome"/>
</dbReference>
<gene>
    <name evidence="1" type="ordered locus">NT01EI_1774</name>
</gene>
<dbReference type="EMBL" id="CP001600">
    <property type="protein sequence ID" value="ACR68953.1"/>
    <property type="molecule type" value="Genomic_DNA"/>
</dbReference>
<organism evidence="1 2">
    <name type="scientific">Edwardsiella ictaluri (strain 93-146)</name>
    <dbReference type="NCBI Taxonomy" id="634503"/>
    <lineage>
        <taxon>Bacteria</taxon>
        <taxon>Pseudomonadati</taxon>
        <taxon>Pseudomonadota</taxon>
        <taxon>Gammaproteobacteria</taxon>
        <taxon>Enterobacterales</taxon>
        <taxon>Hafniaceae</taxon>
        <taxon>Edwardsiella</taxon>
    </lineage>
</organism>
<reference evidence="2" key="1">
    <citation type="submission" date="2009-03" db="EMBL/GenBank/DDBJ databases">
        <title>Complete genome sequence of Edwardsiella ictaluri 93-146.</title>
        <authorList>
            <person name="Williams M.L."/>
            <person name="Gillaspy A.F."/>
            <person name="Dyer D.W."/>
            <person name="Thune R.L."/>
            <person name="Waldbieser G.C."/>
            <person name="Schuster S.C."/>
            <person name="Gipson J."/>
            <person name="Zaitshik J."/>
            <person name="Landry C."/>
            <person name="Lawrence M.L."/>
        </authorList>
    </citation>
    <scope>NUCLEOTIDE SEQUENCE [LARGE SCALE GENOMIC DNA]</scope>
    <source>
        <strain evidence="2">93-146</strain>
    </source>
</reference>
<dbReference type="AlphaFoldDB" id="C5BFJ0"/>